<sequence length="428" mass="48081">MKKSRLEKMKAKQIAQKRQLIIVMTLLLLALVACFVLKAFTAKPDATQTKQAQGEETIHTSQKVDKTATTKQTEKVKRATITASGDMLYHDILYRSAYDGKGYDLKNDYAQISPLLKKADLSLGDFEGTINPQRELTGYPIFNAPQAVADSIKAAGFDVVDLAHNHILDTGLEGLHSTVAAFQNIGMETIGVKTDTTKDILVKEVNGIKIALLAYSYGFNGIEASLTTAEYNNHLKDLNMEKVAKDLKKAEKIADITIVMPQDGVEYALEPNEEQQTKYRQMIDLGADIIFGGHPHVAEPTETIQKDGEKKFIIYSMGNLISDQRYESLQNYWTERGVVMEVAIKKEKAKTVIENVVAHPTWVDKEPIVGRTYQHPEYGTVQSQDYQVFLAENYLPGGKYAKTVPETKRQRIETAYHEMNELLKIDWE</sequence>
<name>S0K4W5_9ENTE</name>
<dbReference type="OrthoDB" id="9810906at2"/>
<dbReference type="Pfam" id="PF09587">
    <property type="entry name" value="PGA_cap"/>
    <property type="match status" value="1"/>
</dbReference>
<accession>S0K4W5</accession>
<protein>
    <recommendedName>
        <fullName evidence="3">Capsule synthesis protein CapA domain-containing protein</fullName>
    </recommendedName>
</protein>
<evidence type="ECO:0000313" key="5">
    <source>
        <dbReference type="Proteomes" id="UP000014127"/>
    </source>
</evidence>
<feature type="domain" description="Capsule synthesis protein CapA" evidence="3">
    <location>
        <begin position="80"/>
        <end position="324"/>
    </location>
</feature>
<dbReference type="PANTHER" id="PTHR33393">
    <property type="entry name" value="POLYGLUTAMINE SYNTHESIS ACCESSORY PROTEIN RV0574C-RELATED"/>
    <property type="match status" value="1"/>
</dbReference>
<evidence type="ECO:0000256" key="2">
    <source>
        <dbReference type="SAM" id="MobiDB-lite"/>
    </source>
</evidence>
<dbReference type="Proteomes" id="UP000014127">
    <property type="component" value="Unassembled WGS sequence"/>
</dbReference>
<dbReference type="Gene3D" id="3.60.21.10">
    <property type="match status" value="1"/>
</dbReference>
<comment type="similarity">
    <text evidence="1">Belongs to the CapA family.</text>
</comment>
<dbReference type="CDD" id="cd07381">
    <property type="entry name" value="MPP_CapA"/>
    <property type="match status" value="1"/>
</dbReference>
<dbReference type="PANTHER" id="PTHR33393:SF12">
    <property type="entry name" value="CAPSULE BIOSYNTHESIS PROTEIN CAPA"/>
    <property type="match status" value="1"/>
</dbReference>
<dbReference type="AlphaFoldDB" id="S0K4W5"/>
<evidence type="ECO:0000259" key="3">
    <source>
        <dbReference type="SMART" id="SM00854"/>
    </source>
</evidence>
<keyword evidence="5" id="KW-1185">Reference proteome</keyword>
<dbReference type="STRING" id="44009.RV01_GL001393"/>
<dbReference type="HOGENOM" id="CLU_038823_0_1_9"/>
<gene>
    <name evidence="4" type="ORF">OMK_01981</name>
</gene>
<dbReference type="SUPFAM" id="SSF56300">
    <property type="entry name" value="Metallo-dependent phosphatases"/>
    <property type="match status" value="1"/>
</dbReference>
<comment type="caution">
    <text evidence="4">The sequence shown here is derived from an EMBL/GenBank/DDBJ whole genome shotgun (WGS) entry which is preliminary data.</text>
</comment>
<organism evidence="4 5">
    <name type="scientific">Enterococcus dispar ATCC 51266</name>
    <dbReference type="NCBI Taxonomy" id="1139219"/>
    <lineage>
        <taxon>Bacteria</taxon>
        <taxon>Bacillati</taxon>
        <taxon>Bacillota</taxon>
        <taxon>Bacilli</taxon>
        <taxon>Lactobacillales</taxon>
        <taxon>Enterococcaceae</taxon>
        <taxon>Enterococcus</taxon>
    </lineage>
</organism>
<dbReference type="RefSeq" id="WP_016173120.1">
    <property type="nucleotide sequence ID" value="NZ_ASWK01000001.1"/>
</dbReference>
<proteinExistence type="inferred from homology"/>
<dbReference type="SMART" id="SM00854">
    <property type="entry name" value="PGA_cap"/>
    <property type="match status" value="1"/>
</dbReference>
<dbReference type="InterPro" id="IPR052169">
    <property type="entry name" value="CW_Biosynth-Accessory"/>
</dbReference>
<feature type="compositionally biased region" description="Basic and acidic residues" evidence="2">
    <location>
        <begin position="56"/>
        <end position="71"/>
    </location>
</feature>
<dbReference type="InterPro" id="IPR019079">
    <property type="entry name" value="Capsule_synth_CapA"/>
</dbReference>
<evidence type="ECO:0000313" key="4">
    <source>
        <dbReference type="EMBL" id="EOT40129.1"/>
    </source>
</evidence>
<evidence type="ECO:0000256" key="1">
    <source>
        <dbReference type="ARBA" id="ARBA00005662"/>
    </source>
</evidence>
<reference evidence="4 5" key="1">
    <citation type="submission" date="2013-03" db="EMBL/GenBank/DDBJ databases">
        <title>The Genome Sequence of Enterococcus dispar ATCC_51266 (Illumina only assembly).</title>
        <authorList>
            <consortium name="The Broad Institute Genomics Platform"/>
            <consortium name="The Broad Institute Genome Sequencing Center for Infectious Disease"/>
            <person name="Earl A."/>
            <person name="Russ C."/>
            <person name="Gilmore M."/>
            <person name="Surin D."/>
            <person name="Walker B."/>
            <person name="Young S."/>
            <person name="Zeng Q."/>
            <person name="Gargeya S."/>
            <person name="Fitzgerald M."/>
            <person name="Haas B."/>
            <person name="Abouelleil A."/>
            <person name="Allen A.W."/>
            <person name="Alvarado L."/>
            <person name="Arachchi H.M."/>
            <person name="Berlin A.M."/>
            <person name="Chapman S.B."/>
            <person name="Gainer-Dewar J."/>
            <person name="Goldberg J."/>
            <person name="Griggs A."/>
            <person name="Gujja S."/>
            <person name="Hansen M."/>
            <person name="Howarth C."/>
            <person name="Imamovic A."/>
            <person name="Ireland A."/>
            <person name="Larimer J."/>
            <person name="McCowan C."/>
            <person name="Murphy C."/>
            <person name="Pearson M."/>
            <person name="Poon T.W."/>
            <person name="Priest M."/>
            <person name="Roberts A."/>
            <person name="Saif S."/>
            <person name="Shea T."/>
            <person name="Sisk P."/>
            <person name="Sykes S."/>
            <person name="Wortman J."/>
            <person name="Nusbaum C."/>
            <person name="Birren B."/>
        </authorList>
    </citation>
    <scope>NUCLEOTIDE SEQUENCE [LARGE SCALE GENOMIC DNA]</scope>
    <source>
        <strain evidence="4 5">ATCC 51266</strain>
    </source>
</reference>
<dbReference type="eggNOG" id="COG2843">
    <property type="taxonomic scope" value="Bacteria"/>
</dbReference>
<dbReference type="InterPro" id="IPR029052">
    <property type="entry name" value="Metallo-depent_PP-like"/>
</dbReference>
<dbReference type="EMBL" id="AHYR01000009">
    <property type="protein sequence ID" value="EOT40129.1"/>
    <property type="molecule type" value="Genomic_DNA"/>
</dbReference>
<feature type="region of interest" description="Disordered" evidence="2">
    <location>
        <begin position="48"/>
        <end position="71"/>
    </location>
</feature>
<dbReference type="PATRIC" id="fig|1139219.3.peg.1919"/>
<dbReference type="PROSITE" id="PS51257">
    <property type="entry name" value="PROKAR_LIPOPROTEIN"/>
    <property type="match status" value="1"/>
</dbReference>